<keyword evidence="6" id="KW-1185">Reference proteome</keyword>
<gene>
    <name evidence="5" type="ORF">RM445_20315</name>
</gene>
<reference evidence="6" key="1">
    <citation type="submission" date="2023-07" db="EMBL/GenBank/DDBJ databases">
        <title>30 novel species of actinomycetes from the DSMZ collection.</title>
        <authorList>
            <person name="Nouioui I."/>
        </authorList>
    </citation>
    <scope>NUCLEOTIDE SEQUENCE [LARGE SCALE GENOMIC DNA]</scope>
    <source>
        <strain evidence="6">DSM 45834</strain>
    </source>
</reference>
<name>A0ABU2NDD7_9PSEU</name>
<dbReference type="Gene3D" id="3.40.50.2300">
    <property type="match status" value="2"/>
</dbReference>
<dbReference type="SUPFAM" id="SSF53822">
    <property type="entry name" value="Periplasmic binding protein-like I"/>
    <property type="match status" value="1"/>
</dbReference>
<comment type="subcellular location">
    <subcellularLocation>
        <location evidence="1">Cell envelope</location>
    </subcellularLocation>
</comment>
<dbReference type="InterPro" id="IPR025997">
    <property type="entry name" value="SBP_2_dom"/>
</dbReference>
<dbReference type="PROSITE" id="PS51318">
    <property type="entry name" value="TAT"/>
    <property type="match status" value="1"/>
</dbReference>
<evidence type="ECO:0000313" key="5">
    <source>
        <dbReference type="EMBL" id="MDT0351874.1"/>
    </source>
</evidence>
<sequence>MKIDRSRRSLRALAVVAAASAALAACSSQGGAPASSGGSAPAAGGNGTKYTIAMITHEQAGDTFWDKIRAGAQDAATEHGIDLKYSNNENGPEQATLVQNAIDSKVNGIAVTLSSADAVVPVAKKAAEAGIPVVAFNQGIDQYQDAGAKMYFGSDEALAGQTVGEKLAAADPGGKTLCIIQAQGSVALETRCQGVKAGYANTENLQVNGADLPSVQQTIQSKLAQDSSITNIVTLGAPIALAALQAEEAAGKTAKLATFDLNQETAQAIKDGKIQFSVDQQPYVQGYMAVTSLWLNLSNGNDIGGGKPTLTGPSIVDSTNIDQILPYTANNRR</sequence>
<keyword evidence="3" id="KW-0732">Signal</keyword>
<organism evidence="5 6">
    <name type="scientific">Pseudonocardia charpentierae</name>
    <dbReference type="NCBI Taxonomy" id="3075545"/>
    <lineage>
        <taxon>Bacteria</taxon>
        <taxon>Bacillati</taxon>
        <taxon>Actinomycetota</taxon>
        <taxon>Actinomycetes</taxon>
        <taxon>Pseudonocardiales</taxon>
        <taxon>Pseudonocardiaceae</taxon>
        <taxon>Pseudonocardia</taxon>
    </lineage>
</organism>
<evidence type="ECO:0000313" key="6">
    <source>
        <dbReference type="Proteomes" id="UP001183202"/>
    </source>
</evidence>
<dbReference type="PANTHER" id="PTHR30036">
    <property type="entry name" value="D-XYLOSE-BINDING PERIPLASMIC PROTEIN"/>
    <property type="match status" value="1"/>
</dbReference>
<dbReference type="EMBL" id="JAVREJ010000015">
    <property type="protein sequence ID" value="MDT0351874.1"/>
    <property type="molecule type" value="Genomic_DNA"/>
</dbReference>
<proteinExistence type="inferred from homology"/>
<dbReference type="InterPro" id="IPR028082">
    <property type="entry name" value="Peripla_BP_I"/>
</dbReference>
<dbReference type="Pfam" id="PF13407">
    <property type="entry name" value="Peripla_BP_4"/>
    <property type="match status" value="1"/>
</dbReference>
<evidence type="ECO:0000256" key="1">
    <source>
        <dbReference type="ARBA" id="ARBA00004196"/>
    </source>
</evidence>
<evidence type="ECO:0000256" key="3">
    <source>
        <dbReference type="SAM" id="SignalP"/>
    </source>
</evidence>
<dbReference type="RefSeq" id="WP_311558361.1">
    <property type="nucleotide sequence ID" value="NZ_JAVREJ010000015.1"/>
</dbReference>
<evidence type="ECO:0000259" key="4">
    <source>
        <dbReference type="Pfam" id="PF13407"/>
    </source>
</evidence>
<protein>
    <submittedName>
        <fullName evidence="5">Substrate-binding domain-containing protein</fullName>
    </submittedName>
</protein>
<feature type="domain" description="Periplasmic binding protein" evidence="4">
    <location>
        <begin position="52"/>
        <end position="298"/>
    </location>
</feature>
<evidence type="ECO:0000256" key="2">
    <source>
        <dbReference type="ARBA" id="ARBA00007639"/>
    </source>
</evidence>
<dbReference type="InterPro" id="IPR050555">
    <property type="entry name" value="Bact_Solute-Bind_Prot2"/>
</dbReference>
<dbReference type="Proteomes" id="UP001183202">
    <property type="component" value="Unassembled WGS sequence"/>
</dbReference>
<dbReference type="PROSITE" id="PS51257">
    <property type="entry name" value="PROKAR_LIPOPROTEIN"/>
    <property type="match status" value="1"/>
</dbReference>
<comment type="caution">
    <text evidence="5">The sequence shown here is derived from an EMBL/GenBank/DDBJ whole genome shotgun (WGS) entry which is preliminary data.</text>
</comment>
<dbReference type="PANTHER" id="PTHR30036:SF7">
    <property type="entry name" value="ABC TRANSPORTER PERIPLASMIC-BINDING PROTEIN YPHF"/>
    <property type="match status" value="1"/>
</dbReference>
<feature type="signal peptide" evidence="3">
    <location>
        <begin position="1"/>
        <end position="24"/>
    </location>
</feature>
<feature type="chain" id="PRO_5047297560" evidence="3">
    <location>
        <begin position="25"/>
        <end position="333"/>
    </location>
</feature>
<comment type="similarity">
    <text evidence="2">Belongs to the bacterial solute-binding protein 2 family.</text>
</comment>
<dbReference type="InterPro" id="IPR006311">
    <property type="entry name" value="TAT_signal"/>
</dbReference>
<accession>A0ABU2NDD7</accession>